<reference evidence="5 6" key="1">
    <citation type="submission" date="2023-11" db="EMBL/GenBank/DDBJ databases">
        <title>Gilvimarinus fulvus sp. nov., isolated from the surface of Kelp.</title>
        <authorList>
            <person name="Sun Y.Y."/>
            <person name="Gong Y."/>
            <person name="Du Z.J."/>
        </authorList>
    </citation>
    <scope>NUCLEOTIDE SEQUENCE [LARGE SCALE GENOMIC DNA]</scope>
    <source>
        <strain evidence="5 6">SDUM040013</strain>
    </source>
</reference>
<comment type="caution">
    <text evidence="5">The sequence shown here is derived from an EMBL/GenBank/DDBJ whole genome shotgun (WGS) entry which is preliminary data.</text>
</comment>
<name>A0ABU4RX37_9GAMM</name>
<keyword evidence="3" id="KW-0732">Signal</keyword>
<keyword evidence="6" id="KW-1185">Reference proteome</keyword>
<sequence length="303" mass="33497">MRGIIVVAAMVFSQAVFAGSIAITFDDSPTWDSHYLTGPERTEKLIKALDRAGVEQAMFFANTIRMDEAGEKRLRAFASAGHLIANHSHSHKSAGKLTTAEYLADVELAHNRLSALPGFAPFHRFPYLNRGEGIAQVAELNAGIKAMGYADGYVTVDNYDFYISHLFDQAISANASVDYQALESLYVDAMWQAIEFYDNMAIEFLGRSPHHVLLLHENDAAVLFVEALVAKIRSEGWDIIPASEAYQDPISQWFDADGMHGQGRVAAIAQQNGAKAETLKHPYENTDTLDKLFRTKALGQELQ</sequence>
<evidence type="ECO:0000256" key="3">
    <source>
        <dbReference type="SAM" id="SignalP"/>
    </source>
</evidence>
<feature type="domain" description="NodB homology" evidence="4">
    <location>
        <begin position="19"/>
        <end position="240"/>
    </location>
</feature>
<dbReference type="PROSITE" id="PS51677">
    <property type="entry name" value="NODB"/>
    <property type="match status" value="1"/>
</dbReference>
<dbReference type="PANTHER" id="PTHR10587">
    <property type="entry name" value="GLYCOSYL TRANSFERASE-RELATED"/>
    <property type="match status" value="1"/>
</dbReference>
<dbReference type="PANTHER" id="PTHR10587:SF133">
    <property type="entry name" value="CHITIN DEACETYLASE 1-RELATED"/>
    <property type="match status" value="1"/>
</dbReference>
<keyword evidence="2" id="KW-0378">Hydrolase</keyword>
<dbReference type="Pfam" id="PF01522">
    <property type="entry name" value="Polysacc_deac_1"/>
    <property type="match status" value="1"/>
</dbReference>
<dbReference type="SUPFAM" id="SSF88713">
    <property type="entry name" value="Glycoside hydrolase/deacetylase"/>
    <property type="match status" value="1"/>
</dbReference>
<dbReference type="InterPro" id="IPR002509">
    <property type="entry name" value="NODB_dom"/>
</dbReference>
<proteinExistence type="predicted"/>
<dbReference type="InterPro" id="IPR011330">
    <property type="entry name" value="Glyco_hydro/deAcase_b/a-brl"/>
</dbReference>
<evidence type="ECO:0000313" key="5">
    <source>
        <dbReference type="EMBL" id="MDX6849427.1"/>
    </source>
</evidence>
<organism evidence="5 6">
    <name type="scientific">Gilvimarinus gilvus</name>
    <dbReference type="NCBI Taxonomy" id="3058038"/>
    <lineage>
        <taxon>Bacteria</taxon>
        <taxon>Pseudomonadati</taxon>
        <taxon>Pseudomonadota</taxon>
        <taxon>Gammaproteobacteria</taxon>
        <taxon>Cellvibrionales</taxon>
        <taxon>Cellvibrionaceae</taxon>
        <taxon>Gilvimarinus</taxon>
    </lineage>
</organism>
<dbReference type="RefSeq" id="WP_302722876.1">
    <property type="nucleotide sequence ID" value="NZ_JAULRU010000570.1"/>
</dbReference>
<dbReference type="InterPro" id="IPR050248">
    <property type="entry name" value="Polysacc_deacetylase_ArnD"/>
</dbReference>
<feature type="signal peptide" evidence="3">
    <location>
        <begin position="1"/>
        <end position="18"/>
    </location>
</feature>
<evidence type="ECO:0000259" key="4">
    <source>
        <dbReference type="PROSITE" id="PS51677"/>
    </source>
</evidence>
<protein>
    <submittedName>
        <fullName evidence="5">Polysaccharide deacetylase family protein</fullName>
    </submittedName>
</protein>
<keyword evidence="1" id="KW-0479">Metal-binding</keyword>
<evidence type="ECO:0000256" key="2">
    <source>
        <dbReference type="ARBA" id="ARBA00022801"/>
    </source>
</evidence>
<gene>
    <name evidence="5" type="ORF">SCD92_08655</name>
</gene>
<evidence type="ECO:0000256" key="1">
    <source>
        <dbReference type="ARBA" id="ARBA00022723"/>
    </source>
</evidence>
<feature type="chain" id="PRO_5045332404" evidence="3">
    <location>
        <begin position="19"/>
        <end position="303"/>
    </location>
</feature>
<dbReference type="EMBL" id="JAXAFO010000012">
    <property type="protein sequence ID" value="MDX6849427.1"/>
    <property type="molecule type" value="Genomic_DNA"/>
</dbReference>
<dbReference type="Proteomes" id="UP001273505">
    <property type="component" value="Unassembled WGS sequence"/>
</dbReference>
<accession>A0ABU4RX37</accession>
<dbReference type="Gene3D" id="3.20.20.370">
    <property type="entry name" value="Glycoside hydrolase/deacetylase"/>
    <property type="match status" value="1"/>
</dbReference>
<evidence type="ECO:0000313" key="6">
    <source>
        <dbReference type="Proteomes" id="UP001273505"/>
    </source>
</evidence>